<keyword evidence="4 6" id="KW-1133">Transmembrane helix</keyword>
<feature type="transmembrane region" description="Helical" evidence="6">
    <location>
        <begin position="523"/>
        <end position="543"/>
    </location>
</feature>
<evidence type="ECO:0000256" key="3">
    <source>
        <dbReference type="ARBA" id="ARBA00022692"/>
    </source>
</evidence>
<dbReference type="PROSITE" id="PS50928">
    <property type="entry name" value="ABC_TM1"/>
    <property type="match status" value="1"/>
</dbReference>
<gene>
    <name evidence="8" type="ORF">GN242_05375</name>
</gene>
<dbReference type="Gene3D" id="2.130.10.10">
    <property type="entry name" value="YVTN repeat-like/Quinoprotein amine dehydrogenase"/>
    <property type="match status" value="1"/>
</dbReference>
<evidence type="ECO:0000256" key="4">
    <source>
        <dbReference type="ARBA" id="ARBA00022989"/>
    </source>
</evidence>
<dbReference type="SUPFAM" id="SSF161098">
    <property type="entry name" value="MetI-like"/>
    <property type="match status" value="2"/>
</dbReference>
<evidence type="ECO:0000256" key="5">
    <source>
        <dbReference type="ARBA" id="ARBA00023136"/>
    </source>
</evidence>
<comment type="subcellular location">
    <subcellularLocation>
        <location evidence="1">Cell inner membrane</location>
        <topology evidence="1">Multi-pass membrane protein</topology>
    </subcellularLocation>
    <subcellularLocation>
        <location evidence="6">Cell membrane</location>
        <topology evidence="6">Multi-pass membrane protein</topology>
    </subcellularLocation>
</comment>
<dbReference type="KEGG" id="erwi:GN242_05375"/>
<feature type="transmembrane region" description="Helical" evidence="6">
    <location>
        <begin position="483"/>
        <end position="503"/>
    </location>
</feature>
<protein>
    <submittedName>
        <fullName evidence="8">ABC transporter permease subunit</fullName>
    </submittedName>
</protein>
<dbReference type="InterPro" id="IPR015943">
    <property type="entry name" value="WD40/YVTN_repeat-like_dom_sf"/>
</dbReference>
<evidence type="ECO:0000259" key="7">
    <source>
        <dbReference type="PROSITE" id="PS50928"/>
    </source>
</evidence>
<dbReference type="RefSeq" id="WP_156287014.1">
    <property type="nucleotide sequence ID" value="NZ_CP046509.1"/>
</dbReference>
<feature type="domain" description="ABC transmembrane type-1" evidence="7">
    <location>
        <begin position="415"/>
        <end position="700"/>
    </location>
</feature>
<feature type="transmembrane region" description="Helical" evidence="6">
    <location>
        <begin position="613"/>
        <end position="634"/>
    </location>
</feature>
<dbReference type="Gene3D" id="1.10.3720.10">
    <property type="entry name" value="MetI-like"/>
    <property type="match status" value="1"/>
</dbReference>
<keyword evidence="2" id="KW-1003">Cell membrane</keyword>
<feature type="transmembrane region" description="Helical" evidence="6">
    <location>
        <begin position="563"/>
        <end position="583"/>
    </location>
</feature>
<accession>A0A6I6ER60</accession>
<keyword evidence="2" id="KW-0997">Cell inner membrane</keyword>
<evidence type="ECO:0000313" key="8">
    <source>
        <dbReference type="EMBL" id="QGU86683.1"/>
    </source>
</evidence>
<dbReference type="PANTHER" id="PTHR42727:SF1">
    <property type="entry name" value="PHOSPHATE TRANSPORT SYSTEM PERMEASE"/>
    <property type="match status" value="1"/>
</dbReference>
<organism evidence="8 9">
    <name type="scientific">Erwinia sorbitola</name>
    <dbReference type="NCBI Taxonomy" id="2681984"/>
    <lineage>
        <taxon>Bacteria</taxon>
        <taxon>Pseudomonadati</taxon>
        <taxon>Pseudomonadota</taxon>
        <taxon>Gammaproteobacteria</taxon>
        <taxon>Enterobacterales</taxon>
        <taxon>Erwiniaceae</taxon>
        <taxon>Erwinia</taxon>
    </lineage>
</organism>
<evidence type="ECO:0000256" key="2">
    <source>
        <dbReference type="ARBA" id="ARBA00022519"/>
    </source>
</evidence>
<keyword evidence="3 6" id="KW-0812">Transmembrane</keyword>
<dbReference type="InterPro" id="IPR011044">
    <property type="entry name" value="Quino_amine_DH_bsu"/>
</dbReference>
<keyword evidence="6" id="KW-0813">Transport</keyword>
<sequence>MEIHSDMTDRPIPVHDNAGRRRMIDRLTRRVVTACGVAILLVMTLLFFWLIWVVVPLFISPGMHAGNQIKLWQSSPAIAMGMDRQQRWGWRIDHQGSGRFMPLSAEPPSAELTLLRGDIRASASADHESVLLLSDSGAMVLVKPDFPQGEEPRWKFPLGDVPLSSGEEHVRQFSLAQSADNRWQVALATADHITLWRLEAQQPAQNSRLNVRDVDHLLLSPDGSLLFALSGAQLRVWRIGNGEPQLRDSLMLAEPPESMMLLSGGSSLLIAYDHGISQWFDIASSSGPHLRQIRHFNGAQWQPLMFTEPHRRVFGTLSPQGELKLFASKQDGAILSRQLGAGIELAQFSPEGDGLLLERAGSWQHYRLTNPWPDISWRNLWQKVWYENYPEPDYVWQSTSANDYYQGKFSLVPMVVGTLKAAGLAMLFATPLALAAAMYTAWFMTPQLRRWVKPSIEMMGALPSVVIGLIAGLWLAPKIADRLLGVLLLPLLLAGVLLLCGWLMQKLPPRWRRCWFAEGREVLLLLPLLLLTAVFALWAIPLAEQALWGQGLAARLSVDYQQRNLLVAGVAMGFALVPLIFTLSEDAIFSVPASLGQGSLALGATQWQTLTRVVLPGASSGIFAALMIGFGRAIGETMIVLMATGNTPVTDGGLFEGLRSLAANVAVEMPEAAAGSAHYRILFLSALVLLIFTLVVNTAAEVVRQRLRQRYSQQEVQG</sequence>
<dbReference type="InterPro" id="IPR000515">
    <property type="entry name" value="MetI-like"/>
</dbReference>
<dbReference type="GO" id="GO:0055085">
    <property type="term" value="P:transmembrane transport"/>
    <property type="evidence" value="ECO:0007669"/>
    <property type="project" value="InterPro"/>
</dbReference>
<feature type="transmembrane region" description="Helical" evidence="6">
    <location>
        <begin position="679"/>
        <end position="700"/>
    </location>
</feature>
<dbReference type="Proteomes" id="UP000424752">
    <property type="component" value="Chromosome"/>
</dbReference>
<feature type="transmembrane region" description="Helical" evidence="6">
    <location>
        <begin position="421"/>
        <end position="444"/>
    </location>
</feature>
<feature type="transmembrane region" description="Helical" evidence="6">
    <location>
        <begin position="31"/>
        <end position="59"/>
    </location>
</feature>
<dbReference type="CDD" id="cd06261">
    <property type="entry name" value="TM_PBP2"/>
    <property type="match status" value="1"/>
</dbReference>
<evidence type="ECO:0000313" key="9">
    <source>
        <dbReference type="Proteomes" id="UP000424752"/>
    </source>
</evidence>
<proteinExistence type="inferred from homology"/>
<feature type="transmembrane region" description="Helical" evidence="6">
    <location>
        <begin position="456"/>
        <end position="477"/>
    </location>
</feature>
<dbReference type="PANTHER" id="PTHR42727">
    <property type="entry name" value="PHOSPHATE TRANSPORT SYSTEM PERMEASE PROTEIN"/>
    <property type="match status" value="1"/>
</dbReference>
<dbReference type="Pfam" id="PF00528">
    <property type="entry name" value="BPD_transp_1"/>
    <property type="match status" value="1"/>
</dbReference>
<evidence type="ECO:0000256" key="1">
    <source>
        <dbReference type="ARBA" id="ARBA00004429"/>
    </source>
</evidence>
<dbReference type="EMBL" id="CP046509">
    <property type="protein sequence ID" value="QGU86683.1"/>
    <property type="molecule type" value="Genomic_DNA"/>
</dbReference>
<reference evidence="8 9" key="1">
    <citation type="submission" date="2019-12" db="EMBL/GenBank/DDBJ databases">
        <title>Erwinia sp. nov., isolated from droppings of birds in the Qinghai-Tiebt plateau of China.</title>
        <authorList>
            <person name="Ge Y."/>
        </authorList>
    </citation>
    <scope>NUCLEOTIDE SEQUENCE [LARGE SCALE GENOMIC DNA]</scope>
    <source>
        <strain evidence="8 9">J780</strain>
    </source>
</reference>
<keyword evidence="5 6" id="KW-0472">Membrane</keyword>
<name>A0A6I6ER60_9GAMM</name>
<dbReference type="GO" id="GO:0005886">
    <property type="term" value="C:plasma membrane"/>
    <property type="evidence" value="ECO:0007669"/>
    <property type="project" value="UniProtKB-SubCell"/>
</dbReference>
<comment type="similarity">
    <text evidence="6">Belongs to the binding-protein-dependent transport system permease family.</text>
</comment>
<dbReference type="SUPFAM" id="SSF50969">
    <property type="entry name" value="YVTN repeat-like/Quinoprotein amine dehydrogenase"/>
    <property type="match status" value="1"/>
</dbReference>
<dbReference type="AlphaFoldDB" id="A0A6I6ER60"/>
<evidence type="ECO:0000256" key="6">
    <source>
        <dbReference type="RuleBase" id="RU363032"/>
    </source>
</evidence>
<dbReference type="InterPro" id="IPR035906">
    <property type="entry name" value="MetI-like_sf"/>
</dbReference>